<evidence type="ECO:0000256" key="2">
    <source>
        <dbReference type="SAM" id="SignalP"/>
    </source>
</evidence>
<organism evidence="4 5">
    <name type="scientific">Mytilus coruscus</name>
    <name type="common">Sea mussel</name>
    <dbReference type="NCBI Taxonomy" id="42192"/>
    <lineage>
        <taxon>Eukaryota</taxon>
        <taxon>Metazoa</taxon>
        <taxon>Spiralia</taxon>
        <taxon>Lophotrochozoa</taxon>
        <taxon>Mollusca</taxon>
        <taxon>Bivalvia</taxon>
        <taxon>Autobranchia</taxon>
        <taxon>Pteriomorphia</taxon>
        <taxon>Mytilida</taxon>
        <taxon>Mytiloidea</taxon>
        <taxon>Mytilidae</taxon>
        <taxon>Mytilinae</taxon>
        <taxon>Mytilus</taxon>
    </lineage>
</organism>
<name>A0A6J8C9K2_MYTCO</name>
<dbReference type="Gene3D" id="2.70.220.10">
    <property type="entry name" value="Ganglioside GM2 activator"/>
    <property type="match status" value="1"/>
</dbReference>
<evidence type="ECO:0000313" key="4">
    <source>
        <dbReference type="EMBL" id="CAC5391700.1"/>
    </source>
</evidence>
<feature type="chain" id="PRO_5026856904" evidence="2">
    <location>
        <begin position="19"/>
        <end position="197"/>
    </location>
</feature>
<dbReference type="AlphaFoldDB" id="A0A6J8C9K2"/>
<dbReference type="EMBL" id="CACVKT020004820">
    <property type="protein sequence ID" value="CAC5391700.1"/>
    <property type="molecule type" value="Genomic_DNA"/>
</dbReference>
<proteinExistence type="predicted"/>
<accession>A0A6J8C9K2</accession>
<evidence type="ECO:0000313" key="5">
    <source>
        <dbReference type="Proteomes" id="UP000507470"/>
    </source>
</evidence>
<keyword evidence="1 2" id="KW-0732">Signal</keyword>
<keyword evidence="5" id="KW-1185">Reference proteome</keyword>
<dbReference type="Proteomes" id="UP000507470">
    <property type="component" value="Unassembled WGS sequence"/>
</dbReference>
<evidence type="ECO:0000256" key="1">
    <source>
        <dbReference type="ARBA" id="ARBA00022729"/>
    </source>
</evidence>
<dbReference type="GO" id="GO:0008047">
    <property type="term" value="F:enzyme activator activity"/>
    <property type="evidence" value="ECO:0007669"/>
    <property type="project" value="InterPro"/>
</dbReference>
<evidence type="ECO:0000259" key="3">
    <source>
        <dbReference type="Pfam" id="PF02221"/>
    </source>
</evidence>
<reference evidence="4 5" key="1">
    <citation type="submission" date="2020-06" db="EMBL/GenBank/DDBJ databases">
        <authorList>
            <person name="Li R."/>
            <person name="Bekaert M."/>
        </authorList>
    </citation>
    <scope>NUCLEOTIDE SEQUENCE [LARGE SCALE GENOMIC DNA]</scope>
    <source>
        <strain evidence="5">wild</strain>
    </source>
</reference>
<dbReference type="GO" id="GO:0005319">
    <property type="term" value="F:lipid transporter activity"/>
    <property type="evidence" value="ECO:0007669"/>
    <property type="project" value="TreeGrafter"/>
</dbReference>
<dbReference type="GO" id="GO:0009898">
    <property type="term" value="C:cytoplasmic side of plasma membrane"/>
    <property type="evidence" value="ECO:0007669"/>
    <property type="project" value="TreeGrafter"/>
</dbReference>
<dbReference type="GO" id="GO:0006689">
    <property type="term" value="P:ganglioside catabolic process"/>
    <property type="evidence" value="ECO:0007669"/>
    <property type="project" value="InterPro"/>
</dbReference>
<dbReference type="PANTHER" id="PTHR17357">
    <property type="entry name" value="GM2 GANGLIOSIDE ACTIVATOR PROTEIN"/>
    <property type="match status" value="1"/>
</dbReference>
<gene>
    <name evidence="4" type="ORF">MCOR_26698</name>
</gene>
<dbReference type="InterPro" id="IPR003172">
    <property type="entry name" value="ML_dom"/>
</dbReference>
<dbReference type="OrthoDB" id="6101610at2759"/>
<sequence>MGSLSVILFFTLVASGFALFTQHAAIWKWSDCADPNTRVLHMTGFDVSPKPVHVPGNLSVTIVGDLSHRLQANSHYRLNVTMDKKLLSNWHAVPCAHKVGTCVYDDPCEFLQTFSSNHTCPQAFIDNGLSCTCPFDPVSLNVKNAAVEVKTIPKAWSFLANGDFRARVEVLDGSKMIGCLQTELSITIPCHGFLCGR</sequence>
<dbReference type="Pfam" id="PF02221">
    <property type="entry name" value="E1_DerP2_DerF2"/>
    <property type="match status" value="1"/>
</dbReference>
<dbReference type="PANTHER" id="PTHR17357:SF0">
    <property type="entry name" value="GANGLIOSIDE GM2 ACTIVATOR"/>
    <property type="match status" value="1"/>
</dbReference>
<feature type="signal peptide" evidence="2">
    <location>
        <begin position="1"/>
        <end position="18"/>
    </location>
</feature>
<protein>
    <submittedName>
        <fullName evidence="4">GM2A</fullName>
    </submittedName>
</protein>
<feature type="domain" description="MD-2-related lipid-recognition" evidence="3">
    <location>
        <begin position="27"/>
        <end position="186"/>
    </location>
</feature>
<dbReference type="InterPro" id="IPR028996">
    <property type="entry name" value="GM2-AP"/>
</dbReference>
<dbReference type="InterPro" id="IPR036846">
    <property type="entry name" value="GM2-AP_sf"/>
</dbReference>
<dbReference type="SUPFAM" id="SSF63707">
    <property type="entry name" value="Ganglioside M2 (gm2) activator"/>
    <property type="match status" value="1"/>
</dbReference>